<dbReference type="SUPFAM" id="SSF103190">
    <property type="entry name" value="Sensory domain-like"/>
    <property type="match status" value="1"/>
</dbReference>
<evidence type="ECO:0000256" key="9">
    <source>
        <dbReference type="PROSITE-ProRule" id="PRU00284"/>
    </source>
</evidence>
<dbReference type="EMBL" id="FNZX01000007">
    <property type="protein sequence ID" value="SEK59101.1"/>
    <property type="molecule type" value="Genomic_DNA"/>
</dbReference>
<evidence type="ECO:0000256" key="7">
    <source>
        <dbReference type="ARBA" id="ARBA00023224"/>
    </source>
</evidence>
<dbReference type="InterPro" id="IPR033479">
    <property type="entry name" value="dCache_1"/>
</dbReference>
<keyword evidence="5 10" id="KW-1133">Transmembrane helix</keyword>
<dbReference type="PANTHER" id="PTHR32089:SF112">
    <property type="entry name" value="LYSOZYME-LIKE PROTEIN-RELATED"/>
    <property type="match status" value="1"/>
</dbReference>
<name>A0A1H7I976_9FIRM</name>
<evidence type="ECO:0000256" key="5">
    <source>
        <dbReference type="ARBA" id="ARBA00022989"/>
    </source>
</evidence>
<keyword evidence="2" id="KW-1003">Cell membrane</keyword>
<dbReference type="PROSITE" id="PS50885">
    <property type="entry name" value="HAMP"/>
    <property type="match status" value="1"/>
</dbReference>
<dbReference type="Pfam" id="PF00015">
    <property type="entry name" value="MCPsignal"/>
    <property type="match status" value="1"/>
</dbReference>
<dbReference type="InterPro" id="IPR029151">
    <property type="entry name" value="Sensor-like_sf"/>
</dbReference>
<dbReference type="Pfam" id="PF02743">
    <property type="entry name" value="dCache_1"/>
    <property type="match status" value="1"/>
</dbReference>
<dbReference type="Gene3D" id="6.10.340.10">
    <property type="match status" value="1"/>
</dbReference>
<dbReference type="InterPro" id="IPR003660">
    <property type="entry name" value="HAMP_dom"/>
</dbReference>
<keyword evidence="7 9" id="KW-0807">Transducer</keyword>
<evidence type="ECO:0000256" key="8">
    <source>
        <dbReference type="ARBA" id="ARBA00029447"/>
    </source>
</evidence>
<evidence type="ECO:0000256" key="3">
    <source>
        <dbReference type="ARBA" id="ARBA00022500"/>
    </source>
</evidence>
<reference evidence="14" key="1">
    <citation type="submission" date="2016-10" db="EMBL/GenBank/DDBJ databases">
        <authorList>
            <person name="Varghese N."/>
        </authorList>
    </citation>
    <scope>NUCLEOTIDE SEQUENCE [LARGE SCALE GENOMIC DNA]</scope>
    <source>
        <strain evidence="14">ACV-9</strain>
    </source>
</reference>
<proteinExistence type="inferred from homology"/>
<keyword evidence="14" id="KW-1185">Reference proteome</keyword>
<evidence type="ECO:0000256" key="2">
    <source>
        <dbReference type="ARBA" id="ARBA00022475"/>
    </source>
</evidence>
<feature type="domain" description="HAMP" evidence="12">
    <location>
        <begin position="308"/>
        <end position="361"/>
    </location>
</feature>
<protein>
    <submittedName>
        <fullName evidence="13">Methyl-accepting chemotaxis protein</fullName>
    </submittedName>
</protein>
<feature type="transmembrane region" description="Helical" evidence="10">
    <location>
        <begin position="284"/>
        <end position="307"/>
    </location>
</feature>
<keyword evidence="4 10" id="KW-0812">Transmembrane</keyword>
<evidence type="ECO:0000259" key="11">
    <source>
        <dbReference type="PROSITE" id="PS50111"/>
    </source>
</evidence>
<gene>
    <name evidence="13" type="ORF">SAMN02910377_01261</name>
</gene>
<accession>A0A1H7I976</accession>
<comment type="subcellular location">
    <subcellularLocation>
        <location evidence="1">Cell membrane</location>
        <topology evidence="1">Multi-pass membrane protein</topology>
    </subcellularLocation>
</comment>
<comment type="similarity">
    <text evidence="8">Belongs to the methyl-accepting chemotaxis (MCP) protein family.</text>
</comment>
<dbReference type="GO" id="GO:0005886">
    <property type="term" value="C:plasma membrane"/>
    <property type="evidence" value="ECO:0007669"/>
    <property type="project" value="UniProtKB-SubCell"/>
</dbReference>
<dbReference type="CDD" id="cd12914">
    <property type="entry name" value="PDC1_DGC_like"/>
    <property type="match status" value="1"/>
</dbReference>
<dbReference type="PANTHER" id="PTHR32089">
    <property type="entry name" value="METHYL-ACCEPTING CHEMOTAXIS PROTEIN MCPB"/>
    <property type="match status" value="1"/>
</dbReference>
<dbReference type="RefSeq" id="WP_074790341.1">
    <property type="nucleotide sequence ID" value="NZ_FNZX01000007.1"/>
</dbReference>
<evidence type="ECO:0000256" key="1">
    <source>
        <dbReference type="ARBA" id="ARBA00004651"/>
    </source>
</evidence>
<dbReference type="SUPFAM" id="SSF58104">
    <property type="entry name" value="Methyl-accepting chemotaxis protein (MCP) signaling domain"/>
    <property type="match status" value="1"/>
</dbReference>
<evidence type="ECO:0000256" key="6">
    <source>
        <dbReference type="ARBA" id="ARBA00023136"/>
    </source>
</evidence>
<keyword evidence="3" id="KW-0145">Chemotaxis</keyword>
<dbReference type="SMART" id="SM00283">
    <property type="entry name" value="MA"/>
    <property type="match status" value="1"/>
</dbReference>
<organism evidence="13 14">
    <name type="scientific">Pseudobutyrivibrio ruminis</name>
    <dbReference type="NCBI Taxonomy" id="46206"/>
    <lineage>
        <taxon>Bacteria</taxon>
        <taxon>Bacillati</taxon>
        <taxon>Bacillota</taxon>
        <taxon>Clostridia</taxon>
        <taxon>Lachnospirales</taxon>
        <taxon>Lachnospiraceae</taxon>
        <taxon>Pseudobutyrivibrio</taxon>
    </lineage>
</organism>
<keyword evidence="6 10" id="KW-0472">Membrane</keyword>
<dbReference type="PROSITE" id="PS50111">
    <property type="entry name" value="CHEMOTAXIS_TRANSDUC_2"/>
    <property type="match status" value="1"/>
</dbReference>
<evidence type="ECO:0000259" key="12">
    <source>
        <dbReference type="PROSITE" id="PS50885"/>
    </source>
</evidence>
<evidence type="ECO:0000256" key="10">
    <source>
        <dbReference type="SAM" id="Phobius"/>
    </source>
</evidence>
<feature type="domain" description="Methyl-accepting transducer" evidence="11">
    <location>
        <begin position="380"/>
        <end position="637"/>
    </location>
</feature>
<dbReference type="InterPro" id="IPR004089">
    <property type="entry name" value="MCPsignal_dom"/>
</dbReference>
<dbReference type="Gene3D" id="3.30.450.20">
    <property type="entry name" value="PAS domain"/>
    <property type="match status" value="1"/>
</dbReference>
<feature type="transmembrane region" description="Helical" evidence="10">
    <location>
        <begin position="21"/>
        <end position="38"/>
    </location>
</feature>
<dbReference type="AlphaFoldDB" id="A0A1H7I976"/>
<dbReference type="Proteomes" id="UP000182321">
    <property type="component" value="Unassembled WGS sequence"/>
</dbReference>
<dbReference type="GO" id="GO:0006935">
    <property type="term" value="P:chemotaxis"/>
    <property type="evidence" value="ECO:0007669"/>
    <property type="project" value="UniProtKB-KW"/>
</dbReference>
<dbReference type="GO" id="GO:0007165">
    <property type="term" value="P:signal transduction"/>
    <property type="evidence" value="ECO:0007669"/>
    <property type="project" value="UniProtKB-KW"/>
</dbReference>
<evidence type="ECO:0000256" key="4">
    <source>
        <dbReference type="ARBA" id="ARBA00022692"/>
    </source>
</evidence>
<evidence type="ECO:0000313" key="14">
    <source>
        <dbReference type="Proteomes" id="UP000182321"/>
    </source>
</evidence>
<sequence>MKKTTTQKTKKQSVRTKLISIMLLVSIVPLLVAVAISYNSSTNSAKETAKQNLDWQAKYIESEVDKMLIKAETSLGSFASSPETIAFLKGELEDTTVVKQQMVQINESFHDSNTIVMSNSNGDMVLRSDDGDLKNIGERDYFQAAIKGETYVSNVFVSSVTNSRNICVAVPIYDTNGTTVLGVVHKTLNPDDIHTLLAEDAEEAFVVDKNADMVAHSDFEIAATDEAQNFSSSPYMTSEDETGFYISTAKGYPVYVSYVRNASSGYVICAAKAQKDIVAEARQGAMLIILTGIAMVIAVLVLSIIIANNFTKPMLEVNKVLSALANGEFKKTDKFTKRTDEFGQMINNANSLIDKLSTIVGHIKDSTNTVGESSDELSEMANQIAATTESVAVAVQQIASGAVEQAEEIQSAADSTNQITTAVDNVQSSTNDMSNLADRMKSASEASSNSLATLQATSSEMTSKIEEISSKISSTQNAVANINERVEGISGIAAQTNLLSLNASIEAARAGEAGKGFAVVAEEIRKLADDSENLASEIRILMDQLLAEAEQAVTAAALVMNGNEEQQKALGETLFAVEGMLQDIEETVSSVSKISGEATNCVNSNTVVANAMSSLSAISEENAASSETTGASVEELSATVTNLAESATNLRDIAEQLNEEMKFFK</sequence>
<evidence type="ECO:0000313" key="13">
    <source>
        <dbReference type="EMBL" id="SEK59101.1"/>
    </source>
</evidence>
<dbReference type="Gene3D" id="1.10.287.950">
    <property type="entry name" value="Methyl-accepting chemotaxis protein"/>
    <property type="match status" value="1"/>
</dbReference>